<gene>
    <name evidence="3" type="ORF">ACFFUT_15870</name>
</gene>
<evidence type="ECO:0000313" key="4">
    <source>
        <dbReference type="Proteomes" id="UP001589683"/>
    </source>
</evidence>
<dbReference type="Proteomes" id="UP001589683">
    <property type="component" value="Unassembled WGS sequence"/>
</dbReference>
<organism evidence="3 4">
    <name type="scientific">Pseudohalocynthiibacter aestuariivivens</name>
    <dbReference type="NCBI Taxonomy" id="1591409"/>
    <lineage>
        <taxon>Bacteria</taxon>
        <taxon>Pseudomonadati</taxon>
        <taxon>Pseudomonadota</taxon>
        <taxon>Alphaproteobacteria</taxon>
        <taxon>Rhodobacterales</taxon>
        <taxon>Paracoccaceae</taxon>
        <taxon>Pseudohalocynthiibacter</taxon>
    </lineage>
</organism>
<comment type="caution">
    <text evidence="3">The sequence shown here is derived from an EMBL/GenBank/DDBJ whole genome shotgun (WGS) entry which is preliminary data.</text>
</comment>
<dbReference type="Gene3D" id="3.40.50.1820">
    <property type="entry name" value="alpha/beta hydrolase"/>
    <property type="match status" value="1"/>
</dbReference>
<name>A0ABV5JKN8_9RHOB</name>
<dbReference type="RefSeq" id="WP_213888196.1">
    <property type="nucleotide sequence ID" value="NZ_JAGFNU010000003.1"/>
</dbReference>
<accession>A0ABV5JKN8</accession>
<keyword evidence="4" id="KW-1185">Reference proteome</keyword>
<dbReference type="PANTHER" id="PTHR43798">
    <property type="entry name" value="MONOACYLGLYCEROL LIPASE"/>
    <property type="match status" value="1"/>
</dbReference>
<protein>
    <submittedName>
        <fullName evidence="3">Alpha/beta fold hydrolase</fullName>
    </submittedName>
</protein>
<dbReference type="Pfam" id="PF00561">
    <property type="entry name" value="Abhydrolase_1"/>
    <property type="match status" value="1"/>
</dbReference>
<evidence type="ECO:0000256" key="1">
    <source>
        <dbReference type="SAM" id="MobiDB-lite"/>
    </source>
</evidence>
<dbReference type="InterPro" id="IPR000073">
    <property type="entry name" value="AB_hydrolase_1"/>
</dbReference>
<proteinExistence type="predicted"/>
<dbReference type="InterPro" id="IPR050266">
    <property type="entry name" value="AB_hydrolase_sf"/>
</dbReference>
<evidence type="ECO:0000259" key="2">
    <source>
        <dbReference type="Pfam" id="PF00561"/>
    </source>
</evidence>
<dbReference type="SUPFAM" id="SSF53474">
    <property type="entry name" value="alpha/beta-Hydrolases"/>
    <property type="match status" value="1"/>
</dbReference>
<feature type="region of interest" description="Disordered" evidence="1">
    <location>
        <begin position="345"/>
        <end position="365"/>
    </location>
</feature>
<dbReference type="EMBL" id="JBHMEA010000049">
    <property type="protein sequence ID" value="MFB9233268.1"/>
    <property type="molecule type" value="Genomic_DNA"/>
</dbReference>
<feature type="domain" description="AB hydrolase-1" evidence="2">
    <location>
        <begin position="75"/>
        <end position="166"/>
    </location>
</feature>
<dbReference type="PANTHER" id="PTHR43798:SF33">
    <property type="entry name" value="HYDROLASE, PUTATIVE (AFU_ORTHOLOGUE AFUA_2G14860)-RELATED"/>
    <property type="match status" value="1"/>
</dbReference>
<keyword evidence="3" id="KW-0378">Hydrolase</keyword>
<dbReference type="GO" id="GO:0016787">
    <property type="term" value="F:hydrolase activity"/>
    <property type="evidence" value="ECO:0007669"/>
    <property type="project" value="UniProtKB-KW"/>
</dbReference>
<sequence>METPPNAKSAANINPAKTIRANDWFSAGKRVFYDTKNKKFLLNGENGEAKKIVQIHTRIDKDETQTDGSVWASFMPGWPDGSYGWSRVNQHLSGQNIGHRLFFDYVGLGDSDKPADYPYSTIERADMMEALWKANGIKSTFIFSFDYSSLVTLELLCRQEDLIKAGIEPETRIEGVLLMNGGLYADGHSHPWFTTPILKSWMGGFVTSLAQRSKTIFAELMKPLWSKDYKVTAEEIEQLFDAIGRRKGIYAMSKSADFVSYHKKNAERMDLSRLYRSMRDAVSFHVVGSEQDPFEGRQAYLAKERLGAEGLDVRILPGGHLTTSEHPDLIADIILDVGPSSEKFKTAKSAREKPLRETTRKLKVS</sequence>
<dbReference type="InterPro" id="IPR029058">
    <property type="entry name" value="AB_hydrolase_fold"/>
</dbReference>
<evidence type="ECO:0000313" key="3">
    <source>
        <dbReference type="EMBL" id="MFB9233268.1"/>
    </source>
</evidence>
<reference evidence="3 4" key="1">
    <citation type="submission" date="2024-09" db="EMBL/GenBank/DDBJ databases">
        <authorList>
            <person name="Sun Q."/>
            <person name="Mori K."/>
        </authorList>
    </citation>
    <scope>NUCLEOTIDE SEQUENCE [LARGE SCALE GENOMIC DNA]</scope>
    <source>
        <strain evidence="3 4">CECT 8726</strain>
    </source>
</reference>